<keyword evidence="2" id="KW-0732">Signal</keyword>
<organism evidence="3 4">
    <name type="scientific">Methylobacterium phyllostachyos</name>
    <dbReference type="NCBI Taxonomy" id="582672"/>
    <lineage>
        <taxon>Bacteria</taxon>
        <taxon>Pseudomonadati</taxon>
        <taxon>Pseudomonadota</taxon>
        <taxon>Alphaproteobacteria</taxon>
        <taxon>Hyphomicrobiales</taxon>
        <taxon>Methylobacteriaceae</taxon>
        <taxon>Methylobacterium</taxon>
    </lineage>
</organism>
<evidence type="ECO:0000313" key="4">
    <source>
        <dbReference type="Proteomes" id="UP000198704"/>
    </source>
</evidence>
<dbReference type="Proteomes" id="UP000198704">
    <property type="component" value="Unassembled WGS sequence"/>
</dbReference>
<evidence type="ECO:0008006" key="5">
    <source>
        <dbReference type="Google" id="ProtNLM"/>
    </source>
</evidence>
<evidence type="ECO:0000256" key="1">
    <source>
        <dbReference type="SAM" id="MobiDB-lite"/>
    </source>
</evidence>
<evidence type="ECO:0000313" key="3">
    <source>
        <dbReference type="EMBL" id="SDN05951.1"/>
    </source>
</evidence>
<dbReference type="OrthoDB" id="8004774at2"/>
<feature type="signal peptide" evidence="2">
    <location>
        <begin position="1"/>
        <end position="24"/>
    </location>
</feature>
<dbReference type="RefSeq" id="WP_091715474.1">
    <property type="nucleotide sequence ID" value="NZ_FNHS01000005.1"/>
</dbReference>
<feature type="region of interest" description="Disordered" evidence="1">
    <location>
        <begin position="104"/>
        <end position="141"/>
    </location>
</feature>
<protein>
    <recommendedName>
        <fullName evidence="5">Secreted protein</fullName>
    </recommendedName>
</protein>
<dbReference type="EMBL" id="FNHS01000005">
    <property type="protein sequence ID" value="SDN05951.1"/>
    <property type="molecule type" value="Genomic_DNA"/>
</dbReference>
<name>A0A1G9YBL9_9HYPH</name>
<gene>
    <name evidence="3" type="ORF">SAMN05216360_105232</name>
</gene>
<reference evidence="4" key="1">
    <citation type="submission" date="2016-10" db="EMBL/GenBank/DDBJ databases">
        <authorList>
            <person name="Varghese N."/>
            <person name="Submissions S."/>
        </authorList>
    </citation>
    <scope>NUCLEOTIDE SEQUENCE [LARGE SCALE GENOMIC DNA]</scope>
    <source>
        <strain evidence="4">BL47</strain>
    </source>
</reference>
<accession>A0A1G9YBL9</accession>
<sequence>MAHWIAIAAAAGAAAWVTCGSAWATSDITIAAIATGRLYVVGSTDQPHTPVVLDGQFRTESDDQGKFQYELVYHPSRCIVSAMIAGEAHEAVVGNCGGSCALPPSGTVGKPPVSGRTPQSATPAITHPPLPPQRPSSGLGT</sequence>
<evidence type="ECO:0000256" key="2">
    <source>
        <dbReference type="SAM" id="SignalP"/>
    </source>
</evidence>
<proteinExistence type="predicted"/>
<dbReference type="AlphaFoldDB" id="A0A1G9YBL9"/>
<keyword evidence="4" id="KW-1185">Reference proteome</keyword>
<feature type="chain" id="PRO_5011518377" description="Secreted protein" evidence="2">
    <location>
        <begin position="25"/>
        <end position="141"/>
    </location>
</feature>